<dbReference type="InterPro" id="IPR010856">
    <property type="entry name" value="Gig2-like"/>
</dbReference>
<dbReference type="Pfam" id="PF07350">
    <property type="entry name" value="Gig2-like"/>
    <property type="match status" value="1"/>
</dbReference>
<name>A0A8H4JH28_9HYPO</name>
<dbReference type="PANTHER" id="PTHR30613:SF1">
    <property type="entry name" value="DUF1479 DOMAIN PROTEIN (AFU_ORTHOLOGUE AFUA_5G09280)"/>
    <property type="match status" value="1"/>
</dbReference>
<dbReference type="Proteomes" id="UP000605986">
    <property type="component" value="Unassembled WGS sequence"/>
</dbReference>
<dbReference type="AlphaFoldDB" id="A0A8H4JH28"/>
<comment type="caution">
    <text evidence="1">The sequence shown here is derived from an EMBL/GenBank/DDBJ whole genome shotgun (WGS) entry which is preliminary data.</text>
</comment>
<evidence type="ECO:0000313" key="1">
    <source>
        <dbReference type="EMBL" id="KAF4425051.1"/>
    </source>
</evidence>
<protein>
    <recommendedName>
        <fullName evidence="3">DUF1479 domain protein</fullName>
    </recommendedName>
</protein>
<sequence>MDHLQTQHVELKCDLLDPRFAALKQSLVKPENKQKVIESYGRLVKLLKKEVDHIDQHQSALIPEINFDDVRKNGGILPPDFTKLVHERGCLILRNVVSEEQAVSWETYLKDYTKRHPGVGGHPNHKPAAWNVFWTKAQMEMRTHPRVLEAMRCVSRLWHVSDPTIPIDLDSQVIYPDRIRIRYPSDDPGQFPLEPHMDSGAIERWEDEENRKNYQAIFEGNWQDWDAWSADHRVKAQSDLYHTGTACSVWRSLQGWLALSHTQTGEGTLRVLPSLKLSMAYIMLRPLFHTGEYNDSLPTFPGATPGQTQFFPTVEGHPDLDIKRAIVGIPPVRPGDYVFWHCDLVHGVDPTNPGLVDSSVSYNACNPLTPYNIGSLMETREAFEKGDVPVDFTRSHGTWEREYQHRDCGAKVENILTKVGLQAMGLDRLDTEEDGLTQGQRDVRDMANKRLSLSIGLMEQLASDLK</sequence>
<dbReference type="OrthoDB" id="8249012at2759"/>
<evidence type="ECO:0008006" key="3">
    <source>
        <dbReference type="Google" id="ProtNLM"/>
    </source>
</evidence>
<gene>
    <name evidence="1" type="ORF">F53441_14199</name>
</gene>
<dbReference type="SUPFAM" id="SSF51197">
    <property type="entry name" value="Clavaminate synthase-like"/>
    <property type="match status" value="1"/>
</dbReference>
<accession>A0A8H4JH28</accession>
<proteinExistence type="predicted"/>
<organism evidence="1 2">
    <name type="scientific">Fusarium austroafricanum</name>
    <dbReference type="NCBI Taxonomy" id="2364996"/>
    <lineage>
        <taxon>Eukaryota</taxon>
        <taxon>Fungi</taxon>
        <taxon>Dikarya</taxon>
        <taxon>Ascomycota</taxon>
        <taxon>Pezizomycotina</taxon>
        <taxon>Sordariomycetes</taxon>
        <taxon>Hypocreomycetidae</taxon>
        <taxon>Hypocreales</taxon>
        <taxon>Nectriaceae</taxon>
        <taxon>Fusarium</taxon>
        <taxon>Fusarium concolor species complex</taxon>
    </lineage>
</organism>
<dbReference type="PANTHER" id="PTHR30613">
    <property type="entry name" value="UNCHARACTERIZED PROTEIN YBIU-RELATED"/>
    <property type="match status" value="1"/>
</dbReference>
<dbReference type="Gene3D" id="2.60.120.330">
    <property type="entry name" value="B-lactam Antibiotic, Isopenicillin N Synthase, Chain"/>
    <property type="match status" value="1"/>
</dbReference>
<evidence type="ECO:0000313" key="2">
    <source>
        <dbReference type="Proteomes" id="UP000605986"/>
    </source>
</evidence>
<reference evidence="1" key="1">
    <citation type="submission" date="2020-01" db="EMBL/GenBank/DDBJ databases">
        <title>Identification and distribution of gene clusters putatively required for synthesis of sphingolipid metabolism inhibitors in phylogenetically diverse species of the filamentous fungus Fusarium.</title>
        <authorList>
            <person name="Kim H.-S."/>
            <person name="Busman M."/>
            <person name="Brown D.W."/>
            <person name="Divon H."/>
            <person name="Uhlig S."/>
            <person name="Proctor R.H."/>
        </authorList>
    </citation>
    <scope>NUCLEOTIDE SEQUENCE</scope>
    <source>
        <strain evidence="1">NRRL 53441</strain>
    </source>
</reference>
<dbReference type="EMBL" id="JAADJG010001109">
    <property type="protein sequence ID" value="KAF4425051.1"/>
    <property type="molecule type" value="Genomic_DNA"/>
</dbReference>
<dbReference type="InterPro" id="IPR027443">
    <property type="entry name" value="IPNS-like_sf"/>
</dbReference>
<keyword evidence="2" id="KW-1185">Reference proteome</keyword>